<keyword evidence="2" id="KW-1185">Reference proteome</keyword>
<sequence>FHALYSNALFRVIGDFEFKTIVTLSTSRTEKIIVDIGDDGFLNISEDETKVSTIFRIFTFTLILLTGKQIIYPSLVSSVFKVFISLALLRNTSNAESEVIDNWYNNHSTRVKVSIWRDNPTMNKVEIIQEEELNQYSEDQESNFEILLESSSKGKGKHPNLNSEDRRRYADALGSTSNDHSENQKMYNIPLNSEDRRRYADTLGSTSNDFSEDQRRYADALGSTSNDHSEDQKIYDIPLNSKDISEEELNIDKPVDVNWMNRLSSYYNEHFKPLNGSTFVDPFEE</sequence>
<evidence type="ECO:0000313" key="1">
    <source>
        <dbReference type="EMBL" id="CAG8795662.1"/>
    </source>
</evidence>
<dbReference type="Proteomes" id="UP000789920">
    <property type="component" value="Unassembled WGS sequence"/>
</dbReference>
<reference evidence="1" key="1">
    <citation type="submission" date="2021-06" db="EMBL/GenBank/DDBJ databases">
        <authorList>
            <person name="Kallberg Y."/>
            <person name="Tangrot J."/>
            <person name="Rosling A."/>
        </authorList>
    </citation>
    <scope>NUCLEOTIDE SEQUENCE</scope>
    <source>
        <strain evidence="1">MA461A</strain>
    </source>
</reference>
<protein>
    <submittedName>
        <fullName evidence="1">2209_t:CDS:1</fullName>
    </submittedName>
</protein>
<feature type="non-terminal residue" evidence="1">
    <location>
        <position position="285"/>
    </location>
</feature>
<dbReference type="EMBL" id="CAJVQC010055706">
    <property type="protein sequence ID" value="CAG8795662.1"/>
    <property type="molecule type" value="Genomic_DNA"/>
</dbReference>
<feature type="non-terminal residue" evidence="1">
    <location>
        <position position="1"/>
    </location>
</feature>
<accession>A0ACA9RIC1</accession>
<name>A0ACA9RIC1_9GLOM</name>
<comment type="caution">
    <text evidence="1">The sequence shown here is derived from an EMBL/GenBank/DDBJ whole genome shotgun (WGS) entry which is preliminary data.</text>
</comment>
<proteinExistence type="predicted"/>
<gene>
    <name evidence="1" type="ORF">RPERSI_LOCUS20006</name>
</gene>
<evidence type="ECO:0000313" key="2">
    <source>
        <dbReference type="Proteomes" id="UP000789920"/>
    </source>
</evidence>
<organism evidence="1 2">
    <name type="scientific">Racocetra persica</name>
    <dbReference type="NCBI Taxonomy" id="160502"/>
    <lineage>
        <taxon>Eukaryota</taxon>
        <taxon>Fungi</taxon>
        <taxon>Fungi incertae sedis</taxon>
        <taxon>Mucoromycota</taxon>
        <taxon>Glomeromycotina</taxon>
        <taxon>Glomeromycetes</taxon>
        <taxon>Diversisporales</taxon>
        <taxon>Gigasporaceae</taxon>
        <taxon>Racocetra</taxon>
    </lineage>
</organism>